<keyword evidence="12" id="KW-0472">Membrane</keyword>
<feature type="domain" description="Protein kinase" evidence="18">
    <location>
        <begin position="301"/>
        <end position="533"/>
    </location>
</feature>
<dbReference type="InterPro" id="IPR011009">
    <property type="entry name" value="Kinase-like_dom_sf"/>
</dbReference>
<keyword evidence="5" id="KW-0812">Transmembrane</keyword>
<keyword evidence="4" id="KW-0808">Transferase</keyword>
<gene>
    <name evidence="20" type="primary">CRK25</name>
    <name evidence="20" type="ORF">QJS10_CPB11g01167</name>
</gene>
<dbReference type="PROSITE" id="PS51473">
    <property type="entry name" value="GNK2"/>
    <property type="match status" value="2"/>
</dbReference>
<feature type="domain" description="Gnk2-homologous" evidence="19">
    <location>
        <begin position="25"/>
        <end position="128"/>
    </location>
</feature>
<comment type="caution">
    <text evidence="20">The sequence shown here is derived from an EMBL/GenBank/DDBJ whole genome shotgun (WGS) entry which is preliminary data.</text>
</comment>
<evidence type="ECO:0000256" key="3">
    <source>
        <dbReference type="ARBA" id="ARBA00022527"/>
    </source>
</evidence>
<dbReference type="InterPro" id="IPR000719">
    <property type="entry name" value="Prot_kinase_dom"/>
</dbReference>
<dbReference type="Pfam" id="PF07714">
    <property type="entry name" value="PK_Tyr_Ser-Thr"/>
    <property type="match status" value="1"/>
</dbReference>
<evidence type="ECO:0000259" key="19">
    <source>
        <dbReference type="PROSITE" id="PS51473"/>
    </source>
</evidence>
<evidence type="ECO:0000256" key="7">
    <source>
        <dbReference type="ARBA" id="ARBA00022737"/>
    </source>
</evidence>
<comment type="catalytic activity">
    <reaction evidence="14">
        <text>L-threonyl-[protein] + ATP = O-phospho-L-threonyl-[protein] + ADP + H(+)</text>
        <dbReference type="Rhea" id="RHEA:46608"/>
        <dbReference type="Rhea" id="RHEA-COMP:11060"/>
        <dbReference type="Rhea" id="RHEA-COMP:11605"/>
        <dbReference type="ChEBI" id="CHEBI:15378"/>
        <dbReference type="ChEBI" id="CHEBI:30013"/>
        <dbReference type="ChEBI" id="CHEBI:30616"/>
        <dbReference type="ChEBI" id="CHEBI:61977"/>
        <dbReference type="ChEBI" id="CHEBI:456216"/>
        <dbReference type="EC" id="2.7.11.1"/>
    </reaction>
</comment>
<evidence type="ECO:0000256" key="17">
    <source>
        <dbReference type="SAM" id="SignalP"/>
    </source>
</evidence>
<evidence type="ECO:0000256" key="6">
    <source>
        <dbReference type="ARBA" id="ARBA00022729"/>
    </source>
</evidence>
<dbReference type="SUPFAM" id="SSF56112">
    <property type="entry name" value="Protein kinase-like (PK-like)"/>
    <property type="match status" value="1"/>
</dbReference>
<dbReference type="GO" id="GO:0005524">
    <property type="term" value="F:ATP binding"/>
    <property type="evidence" value="ECO:0007669"/>
    <property type="project" value="UniProtKB-KW"/>
</dbReference>
<evidence type="ECO:0000313" key="20">
    <source>
        <dbReference type="EMBL" id="KAK1304025.1"/>
    </source>
</evidence>
<evidence type="ECO:0000313" key="21">
    <source>
        <dbReference type="Proteomes" id="UP001180020"/>
    </source>
</evidence>
<name>A0AAV9DSH0_ACOCL</name>
<evidence type="ECO:0000256" key="13">
    <source>
        <dbReference type="ARBA" id="ARBA00023180"/>
    </source>
</evidence>
<dbReference type="FunFam" id="1.10.510.10:FF:001023">
    <property type="entry name" value="Os07g0541700 protein"/>
    <property type="match status" value="1"/>
</dbReference>
<evidence type="ECO:0000256" key="16">
    <source>
        <dbReference type="SAM" id="MobiDB-lite"/>
    </source>
</evidence>
<evidence type="ECO:0000256" key="4">
    <source>
        <dbReference type="ARBA" id="ARBA00022679"/>
    </source>
</evidence>
<comment type="catalytic activity">
    <reaction evidence="15">
        <text>L-seryl-[protein] + ATP = O-phospho-L-seryl-[protein] + ADP + H(+)</text>
        <dbReference type="Rhea" id="RHEA:17989"/>
        <dbReference type="Rhea" id="RHEA-COMP:9863"/>
        <dbReference type="Rhea" id="RHEA-COMP:11604"/>
        <dbReference type="ChEBI" id="CHEBI:15378"/>
        <dbReference type="ChEBI" id="CHEBI:29999"/>
        <dbReference type="ChEBI" id="CHEBI:30616"/>
        <dbReference type="ChEBI" id="CHEBI:83421"/>
        <dbReference type="ChEBI" id="CHEBI:456216"/>
        <dbReference type="EC" id="2.7.11.1"/>
    </reaction>
</comment>
<dbReference type="AlphaFoldDB" id="A0AAV9DSH0"/>
<dbReference type="Pfam" id="PF01657">
    <property type="entry name" value="Stress-antifung"/>
    <property type="match status" value="2"/>
</dbReference>
<keyword evidence="10" id="KW-0067">ATP-binding</keyword>
<evidence type="ECO:0000259" key="18">
    <source>
        <dbReference type="PROSITE" id="PS50011"/>
    </source>
</evidence>
<evidence type="ECO:0000256" key="10">
    <source>
        <dbReference type="ARBA" id="ARBA00022840"/>
    </source>
</evidence>
<reference evidence="20" key="2">
    <citation type="submission" date="2023-06" db="EMBL/GenBank/DDBJ databases">
        <authorList>
            <person name="Ma L."/>
            <person name="Liu K.-W."/>
            <person name="Li Z."/>
            <person name="Hsiao Y.-Y."/>
            <person name="Qi Y."/>
            <person name="Fu T."/>
            <person name="Tang G."/>
            <person name="Zhang D."/>
            <person name="Sun W.-H."/>
            <person name="Liu D.-K."/>
            <person name="Li Y."/>
            <person name="Chen G.-Z."/>
            <person name="Liu X.-D."/>
            <person name="Liao X.-Y."/>
            <person name="Jiang Y.-T."/>
            <person name="Yu X."/>
            <person name="Hao Y."/>
            <person name="Huang J."/>
            <person name="Zhao X.-W."/>
            <person name="Ke S."/>
            <person name="Chen Y.-Y."/>
            <person name="Wu W.-L."/>
            <person name="Hsu J.-L."/>
            <person name="Lin Y.-F."/>
            <person name="Huang M.-D."/>
            <person name="Li C.-Y."/>
            <person name="Huang L."/>
            <person name="Wang Z.-W."/>
            <person name="Zhao X."/>
            <person name="Zhong W.-Y."/>
            <person name="Peng D.-H."/>
            <person name="Ahmad S."/>
            <person name="Lan S."/>
            <person name="Zhang J.-S."/>
            <person name="Tsai W.-C."/>
            <person name="Van De Peer Y."/>
            <person name="Liu Z.-J."/>
        </authorList>
    </citation>
    <scope>NUCLEOTIDE SEQUENCE</scope>
    <source>
        <strain evidence="20">CP</strain>
        <tissue evidence="20">Leaves</tissue>
    </source>
</reference>
<organism evidence="20 21">
    <name type="scientific">Acorus calamus</name>
    <name type="common">Sweet flag</name>
    <dbReference type="NCBI Taxonomy" id="4465"/>
    <lineage>
        <taxon>Eukaryota</taxon>
        <taxon>Viridiplantae</taxon>
        <taxon>Streptophyta</taxon>
        <taxon>Embryophyta</taxon>
        <taxon>Tracheophyta</taxon>
        <taxon>Spermatophyta</taxon>
        <taxon>Magnoliopsida</taxon>
        <taxon>Liliopsida</taxon>
        <taxon>Acoraceae</taxon>
        <taxon>Acorus</taxon>
    </lineage>
</organism>
<dbReference type="Gene3D" id="1.10.510.10">
    <property type="entry name" value="Transferase(Phosphotransferase) domain 1"/>
    <property type="match status" value="1"/>
</dbReference>
<protein>
    <recommendedName>
        <fullName evidence="2">non-specific serine/threonine protein kinase</fullName>
        <ecNumber evidence="2">2.7.11.1</ecNumber>
    </recommendedName>
</protein>
<accession>A0AAV9DSH0</accession>
<dbReference type="EC" id="2.7.11.1" evidence="2"/>
<dbReference type="CDD" id="cd23509">
    <property type="entry name" value="Gnk2-like"/>
    <property type="match status" value="2"/>
</dbReference>
<dbReference type="PROSITE" id="PS00108">
    <property type="entry name" value="PROTEIN_KINASE_ST"/>
    <property type="match status" value="1"/>
</dbReference>
<evidence type="ECO:0000256" key="15">
    <source>
        <dbReference type="ARBA" id="ARBA00048679"/>
    </source>
</evidence>
<keyword evidence="11" id="KW-1133">Transmembrane helix</keyword>
<dbReference type="InterPro" id="IPR002902">
    <property type="entry name" value="GNK2"/>
</dbReference>
<keyword evidence="6 17" id="KW-0732">Signal</keyword>
<feature type="compositionally biased region" description="Basic and acidic residues" evidence="16">
    <location>
        <begin position="271"/>
        <end position="282"/>
    </location>
</feature>
<keyword evidence="9 20" id="KW-0418">Kinase</keyword>
<keyword evidence="20" id="KW-0675">Receptor</keyword>
<evidence type="ECO:0000256" key="8">
    <source>
        <dbReference type="ARBA" id="ARBA00022741"/>
    </source>
</evidence>
<dbReference type="InterPro" id="IPR001245">
    <property type="entry name" value="Ser-Thr/Tyr_kinase_cat_dom"/>
</dbReference>
<keyword evidence="8" id="KW-0547">Nucleotide-binding</keyword>
<dbReference type="PANTHER" id="PTHR27002">
    <property type="entry name" value="RECEPTOR-LIKE SERINE/THREONINE-PROTEIN KINASE SD1-8"/>
    <property type="match status" value="1"/>
</dbReference>
<evidence type="ECO:0000256" key="12">
    <source>
        <dbReference type="ARBA" id="ARBA00023136"/>
    </source>
</evidence>
<dbReference type="Proteomes" id="UP001180020">
    <property type="component" value="Unassembled WGS sequence"/>
</dbReference>
<evidence type="ECO:0000256" key="5">
    <source>
        <dbReference type="ARBA" id="ARBA00022692"/>
    </source>
</evidence>
<dbReference type="PROSITE" id="PS50011">
    <property type="entry name" value="PROTEIN_KINASE_DOM"/>
    <property type="match status" value="1"/>
</dbReference>
<evidence type="ECO:0000256" key="11">
    <source>
        <dbReference type="ARBA" id="ARBA00022989"/>
    </source>
</evidence>
<keyword evidence="21" id="KW-1185">Reference proteome</keyword>
<feature type="chain" id="PRO_5043855080" description="non-specific serine/threonine protein kinase" evidence="17">
    <location>
        <begin position="23"/>
        <end position="533"/>
    </location>
</feature>
<dbReference type="GO" id="GO:0005886">
    <property type="term" value="C:plasma membrane"/>
    <property type="evidence" value="ECO:0007669"/>
    <property type="project" value="TreeGrafter"/>
</dbReference>
<feature type="region of interest" description="Disordered" evidence="16">
    <location>
        <begin position="252"/>
        <end position="282"/>
    </location>
</feature>
<dbReference type="InterPro" id="IPR038408">
    <property type="entry name" value="GNK2_sf"/>
</dbReference>
<evidence type="ECO:0000256" key="9">
    <source>
        <dbReference type="ARBA" id="ARBA00022777"/>
    </source>
</evidence>
<sequence length="533" mass="59216">MHLLLYSVSILIHIFTITTIRAQQGPTYLYCSSTSNYTSGSQFEANLNLSLQSLTINTPTNTRLYNTSIEGTNDKVYGLAQCRGDLSSQSCQTCLNQSRLNIIKRCSKGKQAAIRYDGCLLRYSDEFFFDEVENYGLVVMIYVLQNMTEPNLFNENLSSLLSEVSQTVSANVSRFSVGATKYEEFFNIYAMGQCMEDLLEGDCYNCLVGLVGELQETIPAMKKEAKILSASCFLWYSTDLFFSLQSLPSPPPSPPPSIVASSPTPTLTDRTTGEDGEAHDTENTNSLLFDFDTLRVATDDFSDSNRLGEGGFGPVYKGRLPHGEEIAVKMLASGSGQGLEELRNEVIFVAKLQHRNLVRLLGCCLGEEKMLVYEYLCNTSLDKYLFDPVKRKLLNWEIRYKIIEGIARGLLYLHEDSQLRIIHRDLKASNILLDGDMNPKISDFGLAKLFEYAVGGQYSMKSDVFSFGVLVLEIITGRKNSSFADSESGSSLATLDQGDCVKIGRSQSGQRLFEGAGIEMHSIGIVMHSKQRG</sequence>
<reference evidence="20" key="1">
    <citation type="journal article" date="2023" name="Nat. Commun.">
        <title>Diploid and tetraploid genomes of Acorus and the evolution of monocots.</title>
        <authorList>
            <person name="Ma L."/>
            <person name="Liu K.W."/>
            <person name="Li Z."/>
            <person name="Hsiao Y.Y."/>
            <person name="Qi Y."/>
            <person name="Fu T."/>
            <person name="Tang G.D."/>
            <person name="Zhang D."/>
            <person name="Sun W.H."/>
            <person name="Liu D.K."/>
            <person name="Li Y."/>
            <person name="Chen G.Z."/>
            <person name="Liu X.D."/>
            <person name="Liao X.Y."/>
            <person name="Jiang Y.T."/>
            <person name="Yu X."/>
            <person name="Hao Y."/>
            <person name="Huang J."/>
            <person name="Zhao X.W."/>
            <person name="Ke S."/>
            <person name="Chen Y.Y."/>
            <person name="Wu W.L."/>
            <person name="Hsu J.L."/>
            <person name="Lin Y.F."/>
            <person name="Huang M.D."/>
            <person name="Li C.Y."/>
            <person name="Huang L."/>
            <person name="Wang Z.W."/>
            <person name="Zhao X."/>
            <person name="Zhong W.Y."/>
            <person name="Peng D.H."/>
            <person name="Ahmad S."/>
            <person name="Lan S."/>
            <person name="Zhang J.S."/>
            <person name="Tsai W.C."/>
            <person name="Van de Peer Y."/>
            <person name="Liu Z.J."/>
        </authorList>
    </citation>
    <scope>NUCLEOTIDE SEQUENCE</scope>
    <source>
        <strain evidence="20">CP</strain>
    </source>
</reference>
<feature type="domain" description="Gnk2-homologous" evidence="19">
    <location>
        <begin position="135"/>
        <end position="241"/>
    </location>
</feature>
<dbReference type="Gene3D" id="3.30.430.20">
    <property type="entry name" value="Gnk2 domain, C-X8-C-X2-C motif"/>
    <property type="match status" value="2"/>
</dbReference>
<evidence type="ECO:0000256" key="14">
    <source>
        <dbReference type="ARBA" id="ARBA00047899"/>
    </source>
</evidence>
<comment type="subcellular location">
    <subcellularLocation>
        <location evidence="1">Membrane</location>
        <topology evidence="1">Single-pass membrane protein</topology>
    </subcellularLocation>
</comment>
<dbReference type="Gene3D" id="3.30.200.20">
    <property type="entry name" value="Phosphorylase Kinase, domain 1"/>
    <property type="match status" value="1"/>
</dbReference>
<dbReference type="GO" id="GO:0004674">
    <property type="term" value="F:protein serine/threonine kinase activity"/>
    <property type="evidence" value="ECO:0007669"/>
    <property type="project" value="UniProtKB-KW"/>
</dbReference>
<proteinExistence type="predicted"/>
<keyword evidence="7" id="KW-0677">Repeat</keyword>
<dbReference type="SMART" id="SM00220">
    <property type="entry name" value="S_TKc"/>
    <property type="match status" value="1"/>
</dbReference>
<dbReference type="EMBL" id="JAUJYO010000011">
    <property type="protein sequence ID" value="KAK1304025.1"/>
    <property type="molecule type" value="Genomic_DNA"/>
</dbReference>
<evidence type="ECO:0000256" key="2">
    <source>
        <dbReference type="ARBA" id="ARBA00012513"/>
    </source>
</evidence>
<dbReference type="PANTHER" id="PTHR27002:SF1040">
    <property type="entry name" value="OS07G0538400 PROTEIN"/>
    <property type="match status" value="1"/>
</dbReference>
<dbReference type="FunFam" id="3.30.200.20:FF:000142">
    <property type="entry name" value="Cysteine-rich receptor-like protein kinase 10"/>
    <property type="match status" value="1"/>
</dbReference>
<feature type="signal peptide" evidence="17">
    <location>
        <begin position="1"/>
        <end position="22"/>
    </location>
</feature>
<keyword evidence="13" id="KW-0325">Glycoprotein</keyword>
<dbReference type="InterPro" id="IPR008271">
    <property type="entry name" value="Ser/Thr_kinase_AS"/>
</dbReference>
<evidence type="ECO:0000256" key="1">
    <source>
        <dbReference type="ARBA" id="ARBA00004167"/>
    </source>
</evidence>
<keyword evidence="3" id="KW-0723">Serine/threonine-protein kinase</keyword>